<evidence type="ECO:0000256" key="1">
    <source>
        <dbReference type="ARBA" id="ARBA00007905"/>
    </source>
</evidence>
<sequence>MFEPVGFGTFRIQGKQLTDLVLQALDIGYRHIDTATMYGNEDAVGKALNQSKVAKDKVFVTTKVWYEDLEHYALLDSLRRSADQLQKEQLDLALIHWPSPNNEVPLKETLDALMKARQDGLIRNFGVSNFTLDLLRQATGHVGAENILTNQIEMHPFMQNRAVANRCDELGIRVTAYMPLAVGKVMQEPTLQQIAEEHDTSPAAITLAWLLQNKRAVIPSTIKPEHLRSNFDAQHLHLTQNQMHQINSLDRGERIIDPDFAPVWDD</sequence>
<keyword evidence="3" id="KW-0560">Oxidoreductase</keyword>
<evidence type="ECO:0000256" key="6">
    <source>
        <dbReference type="PIRSR" id="PIRSR000097-3"/>
    </source>
</evidence>
<dbReference type="InterPro" id="IPR018170">
    <property type="entry name" value="Aldo/ket_reductase_CS"/>
</dbReference>
<organism evidence="8 9">
    <name type="scientific">Aliidiomarina minuta</name>
    <dbReference type="NCBI Taxonomy" id="880057"/>
    <lineage>
        <taxon>Bacteria</taxon>
        <taxon>Pseudomonadati</taxon>
        <taxon>Pseudomonadota</taxon>
        <taxon>Gammaproteobacteria</taxon>
        <taxon>Alteromonadales</taxon>
        <taxon>Idiomarinaceae</taxon>
        <taxon>Aliidiomarina</taxon>
    </lineage>
</organism>
<dbReference type="Gene3D" id="3.20.20.100">
    <property type="entry name" value="NADP-dependent oxidoreductase domain"/>
    <property type="match status" value="1"/>
</dbReference>
<dbReference type="PROSITE" id="PS00798">
    <property type="entry name" value="ALDOKETO_REDUCTASE_1"/>
    <property type="match status" value="1"/>
</dbReference>
<evidence type="ECO:0000256" key="5">
    <source>
        <dbReference type="PIRSR" id="PIRSR000097-2"/>
    </source>
</evidence>
<dbReference type="SUPFAM" id="SSF51430">
    <property type="entry name" value="NAD(P)-linked oxidoreductase"/>
    <property type="match status" value="1"/>
</dbReference>
<dbReference type="PRINTS" id="PR00069">
    <property type="entry name" value="ALDKETRDTASE"/>
</dbReference>
<keyword evidence="9" id="KW-1185">Reference proteome</keyword>
<dbReference type="InterPro" id="IPR023210">
    <property type="entry name" value="NADP_OxRdtase_dom"/>
</dbReference>
<dbReference type="RefSeq" id="WP_126804662.1">
    <property type="nucleotide sequence ID" value="NZ_PIPL01000004.1"/>
</dbReference>
<feature type="site" description="Lowers pKa of active site Tyr" evidence="6">
    <location>
        <position position="63"/>
    </location>
</feature>
<dbReference type="AlphaFoldDB" id="A0A432W1B7"/>
<dbReference type="Proteomes" id="UP000288293">
    <property type="component" value="Unassembled WGS sequence"/>
</dbReference>
<evidence type="ECO:0000256" key="3">
    <source>
        <dbReference type="ARBA" id="ARBA00023002"/>
    </source>
</evidence>
<evidence type="ECO:0000313" key="8">
    <source>
        <dbReference type="EMBL" id="RUO23022.1"/>
    </source>
</evidence>
<dbReference type="NCBIfam" id="NF008377">
    <property type="entry name" value="PRK11172.1"/>
    <property type="match status" value="1"/>
</dbReference>
<dbReference type="PANTHER" id="PTHR43827">
    <property type="entry name" value="2,5-DIKETO-D-GLUCONIC ACID REDUCTASE"/>
    <property type="match status" value="1"/>
</dbReference>
<dbReference type="Pfam" id="PF00248">
    <property type="entry name" value="Aldo_ket_red"/>
    <property type="match status" value="1"/>
</dbReference>
<evidence type="ECO:0000256" key="4">
    <source>
        <dbReference type="PIRSR" id="PIRSR000097-1"/>
    </source>
</evidence>
<reference evidence="8 9" key="1">
    <citation type="journal article" date="2011" name="Front. Microbiol.">
        <title>Genomic signatures of strain selection and enhancement in Bacillus atrophaeus var. globigii, a historical biowarfare simulant.</title>
        <authorList>
            <person name="Gibbons H.S."/>
            <person name="Broomall S.M."/>
            <person name="McNew L.A."/>
            <person name="Daligault H."/>
            <person name="Chapman C."/>
            <person name="Bruce D."/>
            <person name="Karavis M."/>
            <person name="Krepps M."/>
            <person name="McGregor P.A."/>
            <person name="Hong C."/>
            <person name="Park K.H."/>
            <person name="Akmal A."/>
            <person name="Feldman A."/>
            <person name="Lin J.S."/>
            <person name="Chang W.E."/>
            <person name="Higgs B.W."/>
            <person name="Demirev P."/>
            <person name="Lindquist J."/>
            <person name="Liem A."/>
            <person name="Fochler E."/>
            <person name="Read T.D."/>
            <person name="Tapia R."/>
            <person name="Johnson S."/>
            <person name="Bishop-Lilly K.A."/>
            <person name="Detter C."/>
            <person name="Han C."/>
            <person name="Sozhamannan S."/>
            <person name="Rosenzweig C.N."/>
            <person name="Skowronski E.W."/>
        </authorList>
    </citation>
    <scope>NUCLEOTIDE SEQUENCE [LARGE SCALE GENOMIC DNA]</scope>
    <source>
        <strain evidence="8 9">MLST1</strain>
    </source>
</reference>
<comment type="caution">
    <text evidence="8">The sequence shown here is derived from an EMBL/GenBank/DDBJ whole genome shotgun (WGS) entry which is preliminary data.</text>
</comment>
<name>A0A432W1B7_9GAMM</name>
<dbReference type="GO" id="GO:1990002">
    <property type="term" value="F:methylglyoxal reductase (NADPH) (acetol producing) activity"/>
    <property type="evidence" value="ECO:0007669"/>
    <property type="project" value="TreeGrafter"/>
</dbReference>
<dbReference type="OrthoDB" id="9804790at2"/>
<accession>A0A432W1B7</accession>
<evidence type="ECO:0000259" key="7">
    <source>
        <dbReference type="Pfam" id="PF00248"/>
    </source>
</evidence>
<dbReference type="EMBL" id="PIPL01000004">
    <property type="protein sequence ID" value="RUO23022.1"/>
    <property type="molecule type" value="Genomic_DNA"/>
</dbReference>
<feature type="binding site" evidence="5">
    <location>
        <position position="96"/>
    </location>
    <ligand>
        <name>substrate</name>
    </ligand>
</feature>
<feature type="domain" description="NADP-dependent oxidoreductase" evidence="7">
    <location>
        <begin position="5"/>
        <end position="250"/>
    </location>
</feature>
<dbReference type="PIRSF" id="PIRSF000097">
    <property type="entry name" value="AKR"/>
    <property type="match status" value="1"/>
</dbReference>
<keyword evidence="2" id="KW-0521">NADP</keyword>
<feature type="active site" description="Proton donor" evidence="4">
    <location>
        <position position="38"/>
    </location>
</feature>
<dbReference type="PANTHER" id="PTHR43827:SF3">
    <property type="entry name" value="NADP-DEPENDENT OXIDOREDUCTASE DOMAIN-CONTAINING PROTEIN"/>
    <property type="match status" value="1"/>
</dbReference>
<dbReference type="GO" id="GO:0051596">
    <property type="term" value="P:methylglyoxal catabolic process"/>
    <property type="evidence" value="ECO:0007669"/>
    <property type="project" value="TreeGrafter"/>
</dbReference>
<comment type="similarity">
    <text evidence="1">Belongs to the aldo/keto reductase family.</text>
</comment>
<gene>
    <name evidence="8" type="ORF">CWE09_13915</name>
</gene>
<proteinExistence type="inferred from homology"/>
<dbReference type="InterPro" id="IPR036812">
    <property type="entry name" value="NAD(P)_OxRdtase_dom_sf"/>
</dbReference>
<dbReference type="InterPro" id="IPR020471">
    <property type="entry name" value="AKR"/>
</dbReference>
<evidence type="ECO:0000256" key="2">
    <source>
        <dbReference type="ARBA" id="ARBA00022857"/>
    </source>
</evidence>
<protein>
    <submittedName>
        <fullName evidence="8">2,5-didehydrogluconate reductase DkgB</fullName>
    </submittedName>
</protein>
<evidence type="ECO:0000313" key="9">
    <source>
        <dbReference type="Proteomes" id="UP000288293"/>
    </source>
</evidence>